<reference evidence="2" key="1">
    <citation type="journal article" date="2019" name="bioRxiv">
        <title>The Genome of the Zebra Mussel, Dreissena polymorpha: A Resource for Invasive Species Research.</title>
        <authorList>
            <person name="McCartney M.A."/>
            <person name="Auch B."/>
            <person name="Kono T."/>
            <person name="Mallez S."/>
            <person name="Zhang Y."/>
            <person name="Obille A."/>
            <person name="Becker A."/>
            <person name="Abrahante J.E."/>
            <person name="Garbe J."/>
            <person name="Badalamenti J.P."/>
            <person name="Herman A."/>
            <person name="Mangelson H."/>
            <person name="Liachko I."/>
            <person name="Sullivan S."/>
            <person name="Sone E.D."/>
            <person name="Koren S."/>
            <person name="Silverstein K.A.T."/>
            <person name="Beckman K.B."/>
            <person name="Gohl D.M."/>
        </authorList>
    </citation>
    <scope>NUCLEOTIDE SEQUENCE</scope>
    <source>
        <strain evidence="2">Duluth1</strain>
        <tissue evidence="2">Whole animal</tissue>
    </source>
</reference>
<dbReference type="Proteomes" id="UP000828390">
    <property type="component" value="Unassembled WGS sequence"/>
</dbReference>
<accession>A0A9D4LJG4</accession>
<protein>
    <submittedName>
        <fullName evidence="2">Uncharacterized protein</fullName>
    </submittedName>
</protein>
<sequence length="110" mass="12804">MENKLGNLDQRVTTIENSCSFISNEFDAQKAQLTQTQTQLKSLESKCAIMKKHIEEYDSKEEAINEKLVDLESRSMRKNLMFYRIDETNDPANENCEALVKKTQSRRPEN</sequence>
<dbReference type="AlphaFoldDB" id="A0A9D4LJG4"/>
<gene>
    <name evidence="2" type="ORF">DPMN_101451</name>
</gene>
<organism evidence="2 3">
    <name type="scientific">Dreissena polymorpha</name>
    <name type="common">Zebra mussel</name>
    <name type="synonym">Mytilus polymorpha</name>
    <dbReference type="NCBI Taxonomy" id="45954"/>
    <lineage>
        <taxon>Eukaryota</taxon>
        <taxon>Metazoa</taxon>
        <taxon>Spiralia</taxon>
        <taxon>Lophotrochozoa</taxon>
        <taxon>Mollusca</taxon>
        <taxon>Bivalvia</taxon>
        <taxon>Autobranchia</taxon>
        <taxon>Heteroconchia</taxon>
        <taxon>Euheterodonta</taxon>
        <taxon>Imparidentia</taxon>
        <taxon>Neoheterodontei</taxon>
        <taxon>Myida</taxon>
        <taxon>Dreissenoidea</taxon>
        <taxon>Dreissenidae</taxon>
        <taxon>Dreissena</taxon>
    </lineage>
</organism>
<proteinExistence type="predicted"/>
<name>A0A9D4LJG4_DREPO</name>
<dbReference type="EMBL" id="JAIWYP010000003">
    <property type="protein sequence ID" value="KAH3858813.1"/>
    <property type="molecule type" value="Genomic_DNA"/>
</dbReference>
<keyword evidence="1" id="KW-0175">Coiled coil</keyword>
<comment type="caution">
    <text evidence="2">The sequence shown here is derived from an EMBL/GenBank/DDBJ whole genome shotgun (WGS) entry which is preliminary data.</text>
</comment>
<dbReference type="SUPFAM" id="SSF57997">
    <property type="entry name" value="Tropomyosin"/>
    <property type="match status" value="1"/>
</dbReference>
<evidence type="ECO:0000313" key="3">
    <source>
        <dbReference type="Proteomes" id="UP000828390"/>
    </source>
</evidence>
<evidence type="ECO:0000313" key="2">
    <source>
        <dbReference type="EMBL" id="KAH3858813.1"/>
    </source>
</evidence>
<reference evidence="2" key="2">
    <citation type="submission" date="2020-11" db="EMBL/GenBank/DDBJ databases">
        <authorList>
            <person name="McCartney M.A."/>
            <person name="Auch B."/>
            <person name="Kono T."/>
            <person name="Mallez S."/>
            <person name="Becker A."/>
            <person name="Gohl D.M."/>
            <person name="Silverstein K.A.T."/>
            <person name="Koren S."/>
            <person name="Bechman K.B."/>
            <person name="Herman A."/>
            <person name="Abrahante J.E."/>
            <person name="Garbe J."/>
        </authorList>
    </citation>
    <scope>NUCLEOTIDE SEQUENCE</scope>
    <source>
        <strain evidence="2">Duluth1</strain>
        <tissue evidence="2">Whole animal</tissue>
    </source>
</reference>
<evidence type="ECO:0000256" key="1">
    <source>
        <dbReference type="SAM" id="Coils"/>
    </source>
</evidence>
<dbReference type="Gene3D" id="1.20.5.340">
    <property type="match status" value="1"/>
</dbReference>
<keyword evidence="3" id="KW-1185">Reference proteome</keyword>
<feature type="coiled-coil region" evidence="1">
    <location>
        <begin position="26"/>
        <end position="74"/>
    </location>
</feature>